<evidence type="ECO:0000256" key="5">
    <source>
        <dbReference type="ARBA" id="ARBA00022989"/>
    </source>
</evidence>
<evidence type="ECO:0000256" key="3">
    <source>
        <dbReference type="ARBA" id="ARBA00022475"/>
    </source>
</evidence>
<dbReference type="Pfam" id="PF00854">
    <property type="entry name" value="PTR2"/>
    <property type="match status" value="1"/>
</dbReference>
<dbReference type="Proteomes" id="UP001145109">
    <property type="component" value="Unassembled WGS sequence"/>
</dbReference>
<dbReference type="EMBL" id="CYXR01000004">
    <property type="protein sequence ID" value="CUM81148.1"/>
    <property type="molecule type" value="Genomic_DNA"/>
</dbReference>
<dbReference type="PANTHER" id="PTHR23517">
    <property type="entry name" value="RESISTANCE PROTEIN MDTM, PUTATIVE-RELATED-RELATED"/>
    <property type="match status" value="1"/>
</dbReference>
<dbReference type="SUPFAM" id="SSF103473">
    <property type="entry name" value="MFS general substrate transporter"/>
    <property type="match status" value="1"/>
</dbReference>
<dbReference type="Gene3D" id="1.20.1250.20">
    <property type="entry name" value="MFS general substrate transporter like domains"/>
    <property type="match status" value="1"/>
</dbReference>
<dbReference type="AlphaFoldDB" id="A0A173Y4H1"/>
<evidence type="ECO:0000313" key="10">
    <source>
        <dbReference type="Proteomes" id="UP000095727"/>
    </source>
</evidence>
<dbReference type="InterPro" id="IPR050171">
    <property type="entry name" value="MFS_Transporters"/>
</dbReference>
<dbReference type="InterPro" id="IPR036259">
    <property type="entry name" value="MFS_trans_sf"/>
</dbReference>
<keyword evidence="5 7" id="KW-1133">Transmembrane helix</keyword>
<evidence type="ECO:0000256" key="7">
    <source>
        <dbReference type="SAM" id="Phobius"/>
    </source>
</evidence>
<proteinExistence type="predicted"/>
<dbReference type="InterPro" id="IPR000109">
    <property type="entry name" value="POT_fam"/>
</dbReference>
<evidence type="ECO:0000256" key="2">
    <source>
        <dbReference type="ARBA" id="ARBA00022448"/>
    </source>
</evidence>
<evidence type="ECO:0000313" key="8">
    <source>
        <dbReference type="EMBL" id="CUM81148.1"/>
    </source>
</evidence>
<reference evidence="8 10" key="1">
    <citation type="submission" date="2015-09" db="EMBL/GenBank/DDBJ databases">
        <authorList>
            <consortium name="Pathogen Informatics"/>
        </authorList>
    </citation>
    <scope>NUCLEOTIDE SEQUENCE [LARGE SCALE GENOMIC DNA]</scope>
    <source>
        <strain evidence="8 10">2789STDY5834962</strain>
    </source>
</reference>
<comment type="subcellular location">
    <subcellularLocation>
        <location evidence="1">Cell membrane</location>
        <topology evidence="1">Multi-pass membrane protein</topology>
    </subcellularLocation>
</comment>
<feature type="transmembrane region" description="Helical" evidence="7">
    <location>
        <begin position="459"/>
        <end position="479"/>
    </location>
</feature>
<feature type="transmembrane region" description="Helical" evidence="7">
    <location>
        <begin position="398"/>
        <end position="422"/>
    </location>
</feature>
<dbReference type="GO" id="GO:1904680">
    <property type="term" value="F:peptide transmembrane transporter activity"/>
    <property type="evidence" value="ECO:0007669"/>
    <property type="project" value="InterPro"/>
</dbReference>
<evidence type="ECO:0000256" key="6">
    <source>
        <dbReference type="ARBA" id="ARBA00023136"/>
    </source>
</evidence>
<keyword evidence="2" id="KW-0813">Transport</keyword>
<name>A0A173Y4H1_9FIRM</name>
<dbReference type="InterPro" id="IPR005279">
    <property type="entry name" value="Dipep/tripep_permease"/>
</dbReference>
<dbReference type="GO" id="GO:0005886">
    <property type="term" value="C:plasma membrane"/>
    <property type="evidence" value="ECO:0007669"/>
    <property type="project" value="UniProtKB-SubCell"/>
</dbReference>
<dbReference type="NCBIfam" id="TIGR00924">
    <property type="entry name" value="yjdL_sub1_fam"/>
    <property type="match status" value="1"/>
</dbReference>
<gene>
    <name evidence="8" type="primary">dtpT_1</name>
    <name evidence="9" type="ORF">comes_09850</name>
    <name evidence="8" type="ORF">ERS852574_00858</name>
</gene>
<dbReference type="EMBL" id="BSCI01000005">
    <property type="protein sequence ID" value="GLG86440.1"/>
    <property type="molecule type" value="Genomic_DNA"/>
</dbReference>
<feature type="transmembrane region" description="Helical" evidence="7">
    <location>
        <begin position="256"/>
        <end position="274"/>
    </location>
</feature>
<evidence type="ECO:0000256" key="4">
    <source>
        <dbReference type="ARBA" id="ARBA00022692"/>
    </source>
</evidence>
<feature type="transmembrane region" description="Helical" evidence="7">
    <location>
        <begin position="286"/>
        <end position="314"/>
    </location>
</feature>
<feature type="transmembrane region" description="Helical" evidence="7">
    <location>
        <begin position="434"/>
        <end position="453"/>
    </location>
</feature>
<protein>
    <submittedName>
        <fullName evidence="8">Di-/tripeptide transporter</fullName>
    </submittedName>
    <submittedName>
        <fullName evidence="9">MFS transporter</fullName>
    </submittedName>
</protein>
<reference evidence="9" key="2">
    <citation type="submission" date="2022-09" db="EMBL/GenBank/DDBJ databases">
        <title>Draft genome sequence of Coprococcus comes strain 31264.</title>
        <authorList>
            <person name="Atsushi H."/>
            <person name="Moriya O."/>
            <person name="Mitsuo S."/>
        </authorList>
    </citation>
    <scope>NUCLEOTIDE SEQUENCE</scope>
    <source>
        <strain evidence="9">JCM 31264</strain>
    </source>
</reference>
<dbReference type="RefSeq" id="WP_070097302.1">
    <property type="nucleotide sequence ID" value="NZ_BSCI01000005.1"/>
</dbReference>
<keyword evidence="6 7" id="KW-0472">Membrane</keyword>
<feature type="transmembrane region" description="Helical" evidence="7">
    <location>
        <begin position="229"/>
        <end position="250"/>
    </location>
</feature>
<dbReference type="GO" id="GO:0015833">
    <property type="term" value="P:peptide transport"/>
    <property type="evidence" value="ECO:0007669"/>
    <property type="project" value="InterPro"/>
</dbReference>
<keyword evidence="4 7" id="KW-0812">Transmembrane</keyword>
<evidence type="ECO:0000313" key="11">
    <source>
        <dbReference type="Proteomes" id="UP001145109"/>
    </source>
</evidence>
<organism evidence="9 11">
    <name type="scientific">Coprococcus comes</name>
    <dbReference type="NCBI Taxonomy" id="410072"/>
    <lineage>
        <taxon>Bacteria</taxon>
        <taxon>Bacillati</taxon>
        <taxon>Bacillota</taxon>
        <taxon>Clostridia</taxon>
        <taxon>Lachnospirales</taxon>
        <taxon>Lachnospiraceae</taxon>
        <taxon>Coprococcus</taxon>
    </lineage>
</organism>
<feature type="transmembrane region" description="Helical" evidence="7">
    <location>
        <begin position="151"/>
        <end position="173"/>
    </location>
</feature>
<evidence type="ECO:0000313" key="9">
    <source>
        <dbReference type="EMBL" id="GLG86440.1"/>
    </source>
</evidence>
<feature type="transmembrane region" description="Helical" evidence="7">
    <location>
        <begin position="67"/>
        <end position="87"/>
    </location>
</feature>
<dbReference type="PANTHER" id="PTHR23517:SF15">
    <property type="entry name" value="PROTON-DEPENDENT OLIGOPEPTIDE FAMILY TRANSPORT PROTEIN"/>
    <property type="match status" value="1"/>
</dbReference>
<accession>A0A173Y4H1</accession>
<feature type="transmembrane region" description="Helical" evidence="7">
    <location>
        <begin position="94"/>
        <end position="112"/>
    </location>
</feature>
<feature type="transmembrane region" description="Helical" evidence="7">
    <location>
        <begin position="366"/>
        <end position="386"/>
    </location>
</feature>
<sequence length="495" mass="52939">MNEHDEALRKQTAFLGQPKGVGTLSFMQLCNSFANYAMSAVLIYYLYANAPEGLGFSKANAAQLISLYSTVVVLTGIVGSFVCDRILGCRKSLFIARSLSFIGYVCLALPLGVPGYGIAMGCLAIGPMFGGRCLDALLGKFYDESDGRRDSAYTISYVISNIGAAAPVLSGAIAAALGYHVAFAACAVLAFLGIVVYAVTYKPFFGNIGIEPDDPLPDDKKRSFITKMIIVLVICAVVLATLFATGTLSISVFSNVISTVSIIIPIVYLVVIYKSKKTEPHEKKKILCLVPPFICNAVTLLIWTQTISILAIFYEEKVNRVLFGIEVPAASMQTIPAVFAVIIGSILTAVWTKLGKKQPYGTTKMGIGTIFWGFGALIIALLYVIYPGDAKVSAWWIVLFYAILMLGEGFTCPIGYSITAVAAPKAFMTQMMTIWSMSQSTGAALNTLLTNFYKEGSEIPFFVAIGLGVCAVGAVVAIFSKKLAVGMGLDKNAEA</sequence>
<feature type="transmembrane region" description="Helical" evidence="7">
    <location>
        <begin position="179"/>
        <end position="199"/>
    </location>
</feature>
<dbReference type="Proteomes" id="UP000095727">
    <property type="component" value="Unassembled WGS sequence"/>
</dbReference>
<feature type="transmembrane region" description="Helical" evidence="7">
    <location>
        <begin position="118"/>
        <end position="139"/>
    </location>
</feature>
<keyword evidence="3" id="KW-1003">Cell membrane</keyword>
<evidence type="ECO:0000256" key="1">
    <source>
        <dbReference type="ARBA" id="ARBA00004651"/>
    </source>
</evidence>
<feature type="transmembrane region" description="Helical" evidence="7">
    <location>
        <begin position="334"/>
        <end position="354"/>
    </location>
</feature>
<feature type="transmembrane region" description="Helical" evidence="7">
    <location>
        <begin position="21"/>
        <end position="47"/>
    </location>
</feature>
<reference evidence="9" key="3">
    <citation type="submission" date="2022-11" db="EMBL/GenBank/DDBJ databases">
        <title>Draft genome sequence of Coprococcus comes strain 31264.</title>
        <authorList>
            <person name="Hisatomi A."/>
            <person name="Ohkuma M."/>
            <person name="Sakamoto M."/>
        </authorList>
    </citation>
    <scope>NUCLEOTIDE SEQUENCE</scope>
    <source>
        <strain evidence="9">JCM 31264</strain>
    </source>
</reference>